<reference evidence="2 3" key="1">
    <citation type="submission" date="2021-01" db="EMBL/GenBank/DDBJ databases">
        <title>Draft Genome Sequence and Polyhydroxyalkanoate Biosynthetic Potential of Jeongeupia naejangsanensis Type Strain DSM 24253.</title>
        <authorList>
            <person name="Turrini P."/>
            <person name="Artuso I."/>
            <person name="Lugli G.A."/>
            <person name="Frangipani E."/>
            <person name="Ventura M."/>
            <person name="Visca P."/>
        </authorList>
    </citation>
    <scope>NUCLEOTIDE SEQUENCE [LARGE SCALE GENOMIC DNA]</scope>
    <source>
        <strain evidence="2 3">DSM 24253</strain>
    </source>
</reference>
<organism evidence="2 3">
    <name type="scientific">Jeongeupia naejangsanensis</name>
    <dbReference type="NCBI Taxonomy" id="613195"/>
    <lineage>
        <taxon>Bacteria</taxon>
        <taxon>Pseudomonadati</taxon>
        <taxon>Pseudomonadota</taxon>
        <taxon>Betaproteobacteria</taxon>
        <taxon>Neisseriales</taxon>
        <taxon>Chitinibacteraceae</taxon>
        <taxon>Jeongeupia</taxon>
    </lineage>
</organism>
<proteinExistence type="predicted"/>
<dbReference type="InterPro" id="IPR036629">
    <property type="entry name" value="YjbJ_sf"/>
</dbReference>
<evidence type="ECO:0000313" key="2">
    <source>
        <dbReference type="EMBL" id="MBM3117856.1"/>
    </source>
</evidence>
<dbReference type="SUPFAM" id="SSF69047">
    <property type="entry name" value="Hypothetical protein YjbJ"/>
    <property type="match status" value="1"/>
</dbReference>
<name>A0ABS2BQE0_9NEIS</name>
<evidence type="ECO:0000256" key="1">
    <source>
        <dbReference type="SAM" id="MobiDB-lite"/>
    </source>
</evidence>
<dbReference type="Proteomes" id="UP000809431">
    <property type="component" value="Unassembled WGS sequence"/>
</dbReference>
<sequence>MNNSHREKAEQLFTKPMGPSPTVGIGSAEPVFTRSEHMPDLKPTAPEVCYFAAHKTSLHGPQQTLGKSRRIAEDGIEPVSQSAGALLSDRHLSAWPQQVGAAKMAWDDLTEYELLKSGGHERKLAALLQRRYDMSSGEADGMVKRFFEKHHG</sequence>
<dbReference type="Gene3D" id="1.10.1470.10">
    <property type="entry name" value="YjbJ"/>
    <property type="match status" value="1"/>
</dbReference>
<dbReference type="EMBL" id="JAESND010000016">
    <property type="protein sequence ID" value="MBM3117856.1"/>
    <property type="molecule type" value="Genomic_DNA"/>
</dbReference>
<protein>
    <submittedName>
        <fullName evidence="2">Uncharacterized protein</fullName>
    </submittedName>
</protein>
<dbReference type="RefSeq" id="WP_203540034.1">
    <property type="nucleotide sequence ID" value="NZ_JAESND010000016.1"/>
</dbReference>
<feature type="region of interest" description="Disordered" evidence="1">
    <location>
        <begin position="1"/>
        <end position="39"/>
    </location>
</feature>
<feature type="compositionally biased region" description="Basic and acidic residues" evidence="1">
    <location>
        <begin position="1"/>
        <end position="10"/>
    </location>
</feature>
<comment type="caution">
    <text evidence="2">The sequence shown here is derived from an EMBL/GenBank/DDBJ whole genome shotgun (WGS) entry which is preliminary data.</text>
</comment>
<gene>
    <name evidence="2" type="ORF">JMJ54_18635</name>
</gene>
<keyword evidence="3" id="KW-1185">Reference proteome</keyword>
<evidence type="ECO:0000313" key="3">
    <source>
        <dbReference type="Proteomes" id="UP000809431"/>
    </source>
</evidence>
<accession>A0ABS2BQE0</accession>